<dbReference type="InterPro" id="IPR008906">
    <property type="entry name" value="HATC_C_dom"/>
</dbReference>
<feature type="non-terminal residue" evidence="2">
    <location>
        <position position="1"/>
    </location>
</feature>
<evidence type="ECO:0000313" key="2">
    <source>
        <dbReference type="EMBL" id="MBN3287199.1"/>
    </source>
</evidence>
<organism evidence="2 3">
    <name type="scientific">Polyodon spathula</name>
    <name type="common">North American paddlefish</name>
    <name type="synonym">Squalus spathula</name>
    <dbReference type="NCBI Taxonomy" id="7913"/>
    <lineage>
        <taxon>Eukaryota</taxon>
        <taxon>Metazoa</taxon>
        <taxon>Chordata</taxon>
        <taxon>Craniata</taxon>
        <taxon>Vertebrata</taxon>
        <taxon>Euteleostomi</taxon>
        <taxon>Actinopterygii</taxon>
        <taxon>Chondrostei</taxon>
        <taxon>Acipenseriformes</taxon>
        <taxon>Polyodontidae</taxon>
        <taxon>Polyodon</taxon>
    </lineage>
</organism>
<feature type="domain" description="HAT C-terminal dimerisation" evidence="1">
    <location>
        <begin position="408"/>
        <end position="473"/>
    </location>
</feature>
<feature type="non-terminal residue" evidence="2">
    <location>
        <position position="494"/>
    </location>
</feature>
<gene>
    <name evidence="2" type="ORF">GTO93_0015854</name>
</gene>
<proteinExistence type="predicted"/>
<evidence type="ECO:0000259" key="1">
    <source>
        <dbReference type="Pfam" id="PF05699"/>
    </source>
</evidence>
<dbReference type="EMBL" id="JAAWVQ010164065">
    <property type="protein sequence ID" value="MBN3287199.1"/>
    <property type="molecule type" value="Genomic_DNA"/>
</dbReference>
<keyword evidence="3" id="KW-1185">Reference proteome</keyword>
<reference evidence="2" key="1">
    <citation type="journal article" date="2021" name="Cell">
        <title>Tracing the genetic footprints of vertebrate landing in non-teleost ray-finned fishes.</title>
        <authorList>
            <person name="Bi X."/>
            <person name="Wang K."/>
            <person name="Yang L."/>
            <person name="Pan H."/>
            <person name="Jiang H."/>
            <person name="Wei Q."/>
            <person name="Fang M."/>
            <person name="Yu H."/>
            <person name="Zhu C."/>
            <person name="Cai Y."/>
            <person name="He Y."/>
            <person name="Gan X."/>
            <person name="Zeng H."/>
            <person name="Yu D."/>
            <person name="Zhu Y."/>
            <person name="Jiang H."/>
            <person name="Qiu Q."/>
            <person name="Yang H."/>
            <person name="Zhang Y.E."/>
            <person name="Wang W."/>
            <person name="Zhu M."/>
            <person name="He S."/>
            <person name="Zhang G."/>
        </authorList>
    </citation>
    <scope>NUCLEOTIDE SEQUENCE</scope>
    <source>
        <strain evidence="2">Pddl_001</strain>
    </source>
</reference>
<sequence>DSGRSFQEGWTETFGMVDSKGKVLCVICNESVVYRTSSVKHHFDTNHKNITNLNECERKEFLQRAVRSFQNQTLVFNGEYIKSAMLASAGSLFHDLTNKDKIVQCITDMPLSRNTVKDRILHMAEDVSQQLTTELQKSELYSLCLDESTDVSNHARLAVIVRYAACENMREELVKLLSLPGRTTGNDIFNAEAKHPVIQFHCLIHQEAMSARDSSKKLDDILKIVTKIVNYIMARALNFRQFQMLLDEVQSQYSTLLMYNNVRWISRGRVLESFVACLDEIRLFMDEKGENCPQLTDIVGLNTLMFFTDFTKHFNDVNQKLQGFGKTAESMSGDIRAFERKLEVFERDIDFYHQFSKIVGASREAFAARFIQFCNMEATLSFMSSPDTAMFDQLNISQLEWLGFEKSAENEILKVWNSLRNSFKAMKTLGISLLTFFGSSYFCEQLFSGMNLIKSDKRNRLTDDMSDACVALKMTDYEPQVEKMSAHIQQQKSH</sequence>
<dbReference type="Proteomes" id="UP001166093">
    <property type="component" value="Unassembled WGS sequence"/>
</dbReference>
<dbReference type="Pfam" id="PF05699">
    <property type="entry name" value="Dimer_Tnp_hAT"/>
    <property type="match status" value="1"/>
</dbReference>
<dbReference type="PANTHER" id="PTHR45913">
    <property type="entry name" value="EPM2A-INTERACTING PROTEIN 1"/>
    <property type="match status" value="1"/>
</dbReference>
<name>A0ABS2YKB9_POLSP</name>
<protein>
    <submittedName>
        <fullName evidence="2">GTD2A protein</fullName>
    </submittedName>
</protein>
<accession>A0ABS2YKB9</accession>
<dbReference type="PANTHER" id="PTHR45913:SF10">
    <property type="entry name" value="DUF4371 DOMAIN-CONTAINING PROTEIN"/>
    <property type="match status" value="1"/>
</dbReference>
<comment type="caution">
    <text evidence="2">The sequence shown here is derived from an EMBL/GenBank/DDBJ whole genome shotgun (WGS) entry which is preliminary data.</text>
</comment>
<dbReference type="InterPro" id="IPR012337">
    <property type="entry name" value="RNaseH-like_sf"/>
</dbReference>
<evidence type="ECO:0000313" key="3">
    <source>
        <dbReference type="Proteomes" id="UP001166093"/>
    </source>
</evidence>
<dbReference type="SUPFAM" id="SSF53098">
    <property type="entry name" value="Ribonuclease H-like"/>
    <property type="match status" value="1"/>
</dbReference>